<comment type="caution">
    <text evidence="2">The sequence shown here is derived from an EMBL/GenBank/DDBJ whole genome shotgun (WGS) entry which is preliminary data.</text>
</comment>
<keyword evidence="1" id="KW-0472">Membrane</keyword>
<evidence type="ECO:0000256" key="1">
    <source>
        <dbReference type="SAM" id="Phobius"/>
    </source>
</evidence>
<feature type="transmembrane region" description="Helical" evidence="1">
    <location>
        <begin position="16"/>
        <end position="37"/>
    </location>
</feature>
<dbReference type="RefSeq" id="WP_018303923.1">
    <property type="nucleotide sequence ID" value="NZ_KB902310.1"/>
</dbReference>
<keyword evidence="1" id="KW-1133">Transmembrane helix</keyword>
<name>A0A0D0Q810_9RHOB</name>
<proteinExistence type="predicted"/>
<dbReference type="Proteomes" id="UP000035100">
    <property type="component" value="Unassembled WGS sequence"/>
</dbReference>
<dbReference type="eggNOG" id="ENOG50336F9">
    <property type="taxonomic scope" value="Bacteria"/>
</dbReference>
<accession>A0A0D0Q810</accession>
<sequence>MTYLSRPTTAGERGLLIGYLAMAATSAFVAWVVLTHIGPGRTSVPPGPYYTAWMVLSGAIGGAVALHLVRHRLGRPGLSGVVGTGLAAVWATVLAGLIGGTLALPLYGTMFGPFTLFVTLAALPGLAAVWVGTFVLAHLKVRSWHAERDSIFAPAPRRHR</sequence>
<dbReference type="OrthoDB" id="7865740at2"/>
<feature type="transmembrane region" description="Helical" evidence="1">
    <location>
        <begin position="49"/>
        <end position="69"/>
    </location>
</feature>
<keyword evidence="1" id="KW-0812">Transmembrane</keyword>
<dbReference type="EMBL" id="AONG01000013">
    <property type="protein sequence ID" value="KIQ68572.1"/>
    <property type="molecule type" value="Genomic_DNA"/>
</dbReference>
<organism evidence="2 3">
    <name type="scientific">Wenxinia marina DSM 24838</name>
    <dbReference type="NCBI Taxonomy" id="1123501"/>
    <lineage>
        <taxon>Bacteria</taxon>
        <taxon>Pseudomonadati</taxon>
        <taxon>Pseudomonadota</taxon>
        <taxon>Alphaproteobacteria</taxon>
        <taxon>Rhodobacterales</taxon>
        <taxon>Roseobacteraceae</taxon>
        <taxon>Wenxinia</taxon>
    </lineage>
</organism>
<evidence type="ECO:0000313" key="2">
    <source>
        <dbReference type="EMBL" id="KIQ68572.1"/>
    </source>
</evidence>
<dbReference type="AlphaFoldDB" id="A0A0D0Q810"/>
<protein>
    <submittedName>
        <fullName evidence="2">Uncharacterized protein</fullName>
    </submittedName>
</protein>
<keyword evidence="3" id="KW-1185">Reference proteome</keyword>
<evidence type="ECO:0000313" key="3">
    <source>
        <dbReference type="Proteomes" id="UP000035100"/>
    </source>
</evidence>
<gene>
    <name evidence="2" type="ORF">Wenmar_02843</name>
</gene>
<feature type="transmembrane region" description="Helical" evidence="1">
    <location>
        <begin position="81"/>
        <end position="108"/>
    </location>
</feature>
<reference evidence="2 3" key="1">
    <citation type="submission" date="2013-01" db="EMBL/GenBank/DDBJ databases">
        <authorList>
            <person name="Fiebig A."/>
            <person name="Goeker M."/>
            <person name="Klenk H.-P.P."/>
        </authorList>
    </citation>
    <scope>NUCLEOTIDE SEQUENCE [LARGE SCALE GENOMIC DNA]</scope>
    <source>
        <strain evidence="2 3">DSM 24838</strain>
    </source>
</reference>
<feature type="transmembrane region" description="Helical" evidence="1">
    <location>
        <begin position="114"/>
        <end position="139"/>
    </location>
</feature>